<dbReference type="PANTHER" id="PTHR31118">
    <property type="entry name" value="CYCLASE-LIKE PROTEIN 2"/>
    <property type="match status" value="1"/>
</dbReference>
<feature type="region of interest" description="Disordered" evidence="1">
    <location>
        <begin position="113"/>
        <end position="152"/>
    </location>
</feature>
<dbReference type="OrthoDB" id="7067800at2"/>
<name>A0A7J5BMK4_9MICO</name>
<evidence type="ECO:0000313" key="3">
    <source>
        <dbReference type="Proteomes" id="UP000467240"/>
    </source>
</evidence>
<sequence>MLDLSLPIVAGMAVYPGDPDVTSGPALDLVADGVAVTALALGSHTGTHLDAPAHVVPGGRTSGRIALDELLGDAIVVHLPRSSLPSGDRYGLAELDRAITGGLPERLPPIVLIDTGRHDRSSVDRSPDDRSSVERSADDRSSDDRGPEHRGLGPAAATELLRRGMHVLALDAESPDTAGSLAVHEIVLGADGLIVENLTNVAGLPERVRVGFFPLPIDADGAPVRAVAFV</sequence>
<protein>
    <submittedName>
        <fullName evidence="2">Cyclase family protein</fullName>
    </submittedName>
</protein>
<dbReference type="EMBL" id="WBJZ01000028">
    <property type="protein sequence ID" value="KAB1652731.1"/>
    <property type="molecule type" value="Genomic_DNA"/>
</dbReference>
<keyword evidence="3" id="KW-1185">Reference proteome</keyword>
<dbReference type="Pfam" id="PF04199">
    <property type="entry name" value="Cyclase"/>
    <property type="match status" value="1"/>
</dbReference>
<dbReference type="Proteomes" id="UP000467240">
    <property type="component" value="Unassembled WGS sequence"/>
</dbReference>
<gene>
    <name evidence="2" type="ORF">F8O01_16230</name>
</gene>
<comment type="caution">
    <text evidence="2">The sequence shown here is derived from an EMBL/GenBank/DDBJ whole genome shotgun (WGS) entry which is preliminary data.</text>
</comment>
<accession>A0A7J5BMK4</accession>
<dbReference type="RefSeq" id="WP_158041959.1">
    <property type="nucleotide sequence ID" value="NZ_JACCFV010000001.1"/>
</dbReference>
<dbReference type="GO" id="GO:0019441">
    <property type="term" value="P:L-tryptophan catabolic process to kynurenine"/>
    <property type="evidence" value="ECO:0007669"/>
    <property type="project" value="InterPro"/>
</dbReference>
<organism evidence="2 3">
    <name type="scientific">Pseudoclavibacter chungangensis</name>
    <dbReference type="NCBI Taxonomy" id="587635"/>
    <lineage>
        <taxon>Bacteria</taxon>
        <taxon>Bacillati</taxon>
        <taxon>Actinomycetota</taxon>
        <taxon>Actinomycetes</taxon>
        <taxon>Micrococcales</taxon>
        <taxon>Microbacteriaceae</taxon>
        <taxon>Pseudoclavibacter</taxon>
    </lineage>
</organism>
<dbReference type="PANTHER" id="PTHR31118:SF32">
    <property type="entry name" value="KYNURENINE FORMAMIDASE"/>
    <property type="match status" value="1"/>
</dbReference>
<dbReference type="SUPFAM" id="SSF102198">
    <property type="entry name" value="Putative cyclase"/>
    <property type="match status" value="1"/>
</dbReference>
<reference evidence="2 3" key="1">
    <citation type="submission" date="2019-09" db="EMBL/GenBank/DDBJ databases">
        <title>Phylogeny of genus Pseudoclavibacter and closely related genus.</title>
        <authorList>
            <person name="Li Y."/>
        </authorList>
    </citation>
    <scope>NUCLEOTIDE SEQUENCE [LARGE SCALE GENOMIC DNA]</scope>
    <source>
        <strain evidence="2 3">DSM 23821</strain>
    </source>
</reference>
<feature type="compositionally biased region" description="Basic and acidic residues" evidence="1">
    <location>
        <begin position="115"/>
        <end position="151"/>
    </location>
</feature>
<evidence type="ECO:0000313" key="2">
    <source>
        <dbReference type="EMBL" id="KAB1652731.1"/>
    </source>
</evidence>
<evidence type="ECO:0000256" key="1">
    <source>
        <dbReference type="SAM" id="MobiDB-lite"/>
    </source>
</evidence>
<dbReference type="Gene3D" id="3.50.30.50">
    <property type="entry name" value="Putative cyclase"/>
    <property type="match status" value="1"/>
</dbReference>
<dbReference type="GO" id="GO:0004061">
    <property type="term" value="F:arylformamidase activity"/>
    <property type="evidence" value="ECO:0007669"/>
    <property type="project" value="InterPro"/>
</dbReference>
<dbReference type="InterPro" id="IPR037175">
    <property type="entry name" value="KFase_sf"/>
</dbReference>
<dbReference type="InterPro" id="IPR007325">
    <property type="entry name" value="KFase/CYL"/>
</dbReference>
<proteinExistence type="predicted"/>
<dbReference type="AlphaFoldDB" id="A0A7J5BMK4"/>